<evidence type="ECO:0000256" key="1">
    <source>
        <dbReference type="SAM" id="MobiDB-lite"/>
    </source>
</evidence>
<feature type="transmembrane region" description="Helical" evidence="2">
    <location>
        <begin position="59"/>
        <end position="82"/>
    </location>
</feature>
<keyword evidence="2" id="KW-0472">Membrane</keyword>
<organism evidence="3 4">
    <name type="scientific">Microbacterium flavum</name>
    <dbReference type="NCBI Taxonomy" id="415216"/>
    <lineage>
        <taxon>Bacteria</taxon>
        <taxon>Bacillati</taxon>
        <taxon>Actinomycetota</taxon>
        <taxon>Actinomycetes</taxon>
        <taxon>Micrococcales</taxon>
        <taxon>Microbacteriaceae</taxon>
        <taxon>Microbacterium</taxon>
    </lineage>
</organism>
<protein>
    <submittedName>
        <fullName evidence="3">Large exoprotein</fullName>
    </submittedName>
</protein>
<feature type="compositionally biased region" description="Low complexity" evidence="1">
    <location>
        <begin position="182"/>
        <end position="193"/>
    </location>
</feature>
<dbReference type="PRINTS" id="PR01217">
    <property type="entry name" value="PRICHEXTENSN"/>
</dbReference>
<accession>A0ABS5XX06</accession>
<gene>
    <name evidence="3" type="ORF">J0P97_11530</name>
</gene>
<feature type="transmembrane region" description="Helical" evidence="2">
    <location>
        <begin position="118"/>
        <end position="135"/>
    </location>
</feature>
<comment type="caution">
    <text evidence="3">The sequence shown here is derived from an EMBL/GenBank/DDBJ whole genome shotgun (WGS) entry which is preliminary data.</text>
</comment>
<dbReference type="RefSeq" id="WP_215487928.1">
    <property type="nucleotide sequence ID" value="NZ_BAAAPJ010000008.1"/>
</dbReference>
<dbReference type="Proteomes" id="UP000740605">
    <property type="component" value="Unassembled WGS sequence"/>
</dbReference>
<reference evidence="3 4" key="1">
    <citation type="submission" date="2021-03" db="EMBL/GenBank/DDBJ databases">
        <title>Microbacterium pauli sp. nov., isolated from microfiltered milk.</title>
        <authorList>
            <person name="Bellassi P."/>
            <person name="Fontana A."/>
            <person name="Callegari M.L."/>
            <person name="Lorenzo M."/>
            <person name="Cappa F."/>
        </authorList>
    </citation>
    <scope>NUCLEOTIDE SEQUENCE [LARGE SCALE GENOMIC DNA]</scope>
    <source>
        <strain evidence="3 4">DSM 18909</strain>
    </source>
</reference>
<keyword evidence="2" id="KW-1133">Transmembrane helix</keyword>
<feature type="transmembrane region" description="Helical" evidence="2">
    <location>
        <begin position="12"/>
        <end position="38"/>
    </location>
</feature>
<dbReference type="EMBL" id="JAFLHG010000010">
    <property type="protein sequence ID" value="MBT8798699.1"/>
    <property type="molecule type" value="Genomic_DNA"/>
</dbReference>
<evidence type="ECO:0000313" key="3">
    <source>
        <dbReference type="EMBL" id="MBT8798699.1"/>
    </source>
</evidence>
<feature type="region of interest" description="Disordered" evidence="1">
    <location>
        <begin position="182"/>
        <end position="260"/>
    </location>
</feature>
<evidence type="ECO:0000256" key="2">
    <source>
        <dbReference type="SAM" id="Phobius"/>
    </source>
</evidence>
<sequence length="260" mass="27364">MDDYGYGDGGYFALVAAFGFFIFLVAIAGYVIGSWFLMKIFDKAGVQGRWRAWVPFYNLLVFSKLGDVSPWVMLIAIAAAALLGAVPVLNAIVSLLPLAVGALAAWRVGLKLQKETPWVILYVFLSIVWMGINAFDGSRWNPAIPPAPWAGNGFFADRTVWQGIPQQSPGYAAPYGAPGYQAPGYQNPGQAPGYQPPPAPPQSAPPAWQPPVTPPAAQPPVTPAAPPAAQPPVTPPAPPAAQPPVTPPAPPAPDGDAPRI</sequence>
<proteinExistence type="predicted"/>
<name>A0ABS5XX06_9MICO</name>
<feature type="transmembrane region" description="Helical" evidence="2">
    <location>
        <begin position="88"/>
        <end position="106"/>
    </location>
</feature>
<keyword evidence="4" id="KW-1185">Reference proteome</keyword>
<evidence type="ECO:0000313" key="4">
    <source>
        <dbReference type="Proteomes" id="UP000740605"/>
    </source>
</evidence>
<keyword evidence="2" id="KW-0812">Transmembrane</keyword>
<feature type="compositionally biased region" description="Pro residues" evidence="1">
    <location>
        <begin position="194"/>
        <end position="253"/>
    </location>
</feature>